<organism evidence="1 2">
    <name type="scientific">Halobacillus shinanisalinarum</name>
    <dbReference type="NCBI Taxonomy" id="2932258"/>
    <lineage>
        <taxon>Bacteria</taxon>
        <taxon>Bacillati</taxon>
        <taxon>Bacillota</taxon>
        <taxon>Bacilli</taxon>
        <taxon>Bacillales</taxon>
        <taxon>Bacillaceae</taxon>
        <taxon>Halobacillus</taxon>
    </lineage>
</organism>
<evidence type="ECO:0000313" key="1">
    <source>
        <dbReference type="EMBL" id="UOQ94368.1"/>
    </source>
</evidence>
<sequence length="89" mass="10672">MKFYEGLHRDNGLQAVFQAPDRQVLSILMEGMSDLVFLMEVIDYDTYEYLYINHTSEQCYQLDRSNWKGKLIEDMLEPKKALYIKSYYN</sequence>
<proteinExistence type="predicted"/>
<dbReference type="EMBL" id="CP095074">
    <property type="protein sequence ID" value="UOQ94368.1"/>
    <property type="molecule type" value="Genomic_DNA"/>
</dbReference>
<dbReference type="RefSeq" id="WP_244754030.1">
    <property type="nucleotide sequence ID" value="NZ_CP095074.1"/>
</dbReference>
<accession>A0ABY4H2I0</accession>
<gene>
    <name evidence="1" type="ORF">MUO14_05275</name>
</gene>
<dbReference type="Proteomes" id="UP000831880">
    <property type="component" value="Chromosome"/>
</dbReference>
<name>A0ABY4H2I0_9BACI</name>
<reference evidence="1 2" key="1">
    <citation type="submission" date="2022-04" db="EMBL/GenBank/DDBJ databases">
        <title>Halobacillus sp. isolated from saltern.</title>
        <authorList>
            <person name="Won M."/>
            <person name="Lee C.-M."/>
            <person name="Woen H.-Y."/>
            <person name="Kwon S.-W."/>
        </authorList>
    </citation>
    <scope>NUCLEOTIDE SEQUENCE [LARGE SCALE GENOMIC DNA]</scope>
    <source>
        <strain evidence="1 2">SSTM10-2</strain>
    </source>
</reference>
<evidence type="ECO:0000313" key="2">
    <source>
        <dbReference type="Proteomes" id="UP000831880"/>
    </source>
</evidence>
<protein>
    <submittedName>
        <fullName evidence="1">Uncharacterized protein</fullName>
    </submittedName>
</protein>
<keyword evidence="2" id="KW-1185">Reference proteome</keyword>